<dbReference type="Proteomes" id="UP000824202">
    <property type="component" value="Unassembled WGS sequence"/>
</dbReference>
<accession>A0A9D1V019</accession>
<protein>
    <submittedName>
        <fullName evidence="8">MFS transporter</fullName>
    </submittedName>
</protein>
<evidence type="ECO:0000256" key="4">
    <source>
        <dbReference type="ARBA" id="ARBA00022989"/>
    </source>
</evidence>
<feature type="transmembrane region" description="Helical" evidence="6">
    <location>
        <begin position="47"/>
        <end position="67"/>
    </location>
</feature>
<dbReference type="PROSITE" id="PS50850">
    <property type="entry name" value="MFS"/>
    <property type="match status" value="1"/>
</dbReference>
<feature type="transmembrane region" description="Helical" evidence="6">
    <location>
        <begin position="276"/>
        <end position="294"/>
    </location>
</feature>
<comment type="caution">
    <text evidence="8">The sequence shown here is derived from an EMBL/GenBank/DDBJ whole genome shotgun (WGS) entry which is preliminary data.</text>
</comment>
<evidence type="ECO:0000256" key="5">
    <source>
        <dbReference type="ARBA" id="ARBA00023136"/>
    </source>
</evidence>
<evidence type="ECO:0000313" key="9">
    <source>
        <dbReference type="Proteomes" id="UP000824202"/>
    </source>
</evidence>
<dbReference type="Gene3D" id="1.20.1250.20">
    <property type="entry name" value="MFS general substrate transporter like domains"/>
    <property type="match status" value="2"/>
</dbReference>
<reference evidence="8" key="1">
    <citation type="journal article" date="2021" name="PeerJ">
        <title>Extensive microbial diversity within the chicken gut microbiome revealed by metagenomics and culture.</title>
        <authorList>
            <person name="Gilroy R."/>
            <person name="Ravi A."/>
            <person name="Getino M."/>
            <person name="Pursley I."/>
            <person name="Horton D.L."/>
            <person name="Alikhan N.F."/>
            <person name="Baker D."/>
            <person name="Gharbi K."/>
            <person name="Hall N."/>
            <person name="Watson M."/>
            <person name="Adriaenssens E.M."/>
            <person name="Foster-Nyarko E."/>
            <person name="Jarju S."/>
            <person name="Secka A."/>
            <person name="Antonio M."/>
            <person name="Oren A."/>
            <person name="Chaudhuri R.R."/>
            <person name="La Ragione R."/>
            <person name="Hildebrand F."/>
            <person name="Pallen M.J."/>
        </authorList>
    </citation>
    <scope>NUCLEOTIDE SEQUENCE</scope>
    <source>
        <strain evidence="8">23274</strain>
    </source>
</reference>
<comment type="subcellular location">
    <subcellularLocation>
        <location evidence="1">Cell inner membrane</location>
        <topology evidence="1">Multi-pass membrane protein</topology>
    </subcellularLocation>
</comment>
<feature type="domain" description="Major facilitator superfamily (MFS) profile" evidence="7">
    <location>
        <begin position="7"/>
        <end position="386"/>
    </location>
</feature>
<keyword evidence="2" id="KW-1003">Cell membrane</keyword>
<dbReference type="InterPro" id="IPR011701">
    <property type="entry name" value="MFS"/>
</dbReference>
<dbReference type="PANTHER" id="PTHR43702">
    <property type="entry name" value="L-FUCOSE-PROTON SYMPORTER"/>
    <property type="match status" value="1"/>
</dbReference>
<feature type="transmembrane region" description="Helical" evidence="6">
    <location>
        <begin position="134"/>
        <end position="157"/>
    </location>
</feature>
<evidence type="ECO:0000256" key="1">
    <source>
        <dbReference type="ARBA" id="ARBA00004429"/>
    </source>
</evidence>
<keyword evidence="4 6" id="KW-1133">Transmembrane helix</keyword>
<sequence length="386" mass="41449">MTQNSSTPIAKVLPVLFGFFVMGFVDVVGTLTAYAKQEFNLSETLANFIPSMIFIWFLLLSVPTAALMNRLGRKKTVQLSNVITIIGMIIPFITFDFHTCMLACILLGIGNTILQVSLNPLLTNVVKGDMLTSSLTAGQVVKAVSAVCAPFIALFATKTLGNWQYIFPIYALITIISAGWLMATPIKEETPSTTTSSLGNTFRLLSDRMVLLCFIGILFVVGVDVGMNTVTPKLLIERVGMDTTNATLGISVYSLCRTIGALIGAAMLLKMADMKYYKIHIYIALVAIIALFFAQGEIAILALVGIIGYTCSSIFSVIFSQALKARPEKANEISGLMVTGICGGAIIPPVMGALTDNMGSQIGSVLVIAICILYLVFFSLIAKTSK</sequence>
<keyword evidence="5 6" id="KW-0472">Membrane</keyword>
<feature type="transmembrane region" description="Helical" evidence="6">
    <location>
        <begin position="361"/>
        <end position="382"/>
    </location>
</feature>
<dbReference type="PANTHER" id="PTHR43702:SF3">
    <property type="entry name" value="PROTEIN TSGA"/>
    <property type="match status" value="1"/>
</dbReference>
<dbReference type="GO" id="GO:0022857">
    <property type="term" value="F:transmembrane transporter activity"/>
    <property type="evidence" value="ECO:0007669"/>
    <property type="project" value="InterPro"/>
</dbReference>
<feature type="transmembrane region" description="Helical" evidence="6">
    <location>
        <begin position="335"/>
        <end position="355"/>
    </location>
</feature>
<evidence type="ECO:0000256" key="2">
    <source>
        <dbReference type="ARBA" id="ARBA00022475"/>
    </source>
</evidence>
<dbReference type="SUPFAM" id="SSF103473">
    <property type="entry name" value="MFS general substrate transporter"/>
    <property type="match status" value="1"/>
</dbReference>
<evidence type="ECO:0000259" key="7">
    <source>
        <dbReference type="PROSITE" id="PS50850"/>
    </source>
</evidence>
<dbReference type="GO" id="GO:0005886">
    <property type="term" value="C:plasma membrane"/>
    <property type="evidence" value="ECO:0007669"/>
    <property type="project" value="UniProtKB-SubCell"/>
</dbReference>
<proteinExistence type="predicted"/>
<dbReference type="EMBL" id="DXFT01000112">
    <property type="protein sequence ID" value="HIX03628.1"/>
    <property type="molecule type" value="Genomic_DNA"/>
</dbReference>
<feature type="transmembrane region" description="Helical" evidence="6">
    <location>
        <begin position="300"/>
        <end position="323"/>
    </location>
</feature>
<evidence type="ECO:0000256" key="6">
    <source>
        <dbReference type="SAM" id="Phobius"/>
    </source>
</evidence>
<name>A0A9D1V019_9BACT</name>
<feature type="transmembrane region" description="Helical" evidence="6">
    <location>
        <begin position="12"/>
        <end position="35"/>
    </location>
</feature>
<feature type="transmembrane region" description="Helical" evidence="6">
    <location>
        <begin position="250"/>
        <end position="269"/>
    </location>
</feature>
<dbReference type="InterPro" id="IPR020846">
    <property type="entry name" value="MFS_dom"/>
</dbReference>
<evidence type="ECO:0000256" key="3">
    <source>
        <dbReference type="ARBA" id="ARBA00022692"/>
    </source>
</evidence>
<feature type="transmembrane region" description="Helical" evidence="6">
    <location>
        <begin position="79"/>
        <end position="95"/>
    </location>
</feature>
<dbReference type="InterPro" id="IPR036259">
    <property type="entry name" value="MFS_trans_sf"/>
</dbReference>
<keyword evidence="3 6" id="KW-0812">Transmembrane</keyword>
<evidence type="ECO:0000313" key="8">
    <source>
        <dbReference type="EMBL" id="HIX03628.1"/>
    </source>
</evidence>
<feature type="transmembrane region" description="Helical" evidence="6">
    <location>
        <begin position="209"/>
        <end position="230"/>
    </location>
</feature>
<dbReference type="Pfam" id="PF07690">
    <property type="entry name" value="MFS_1"/>
    <property type="match status" value="1"/>
</dbReference>
<organism evidence="8 9">
    <name type="scientific">Candidatus Odoribacter faecigallinarum</name>
    <dbReference type="NCBI Taxonomy" id="2838706"/>
    <lineage>
        <taxon>Bacteria</taxon>
        <taxon>Pseudomonadati</taxon>
        <taxon>Bacteroidota</taxon>
        <taxon>Bacteroidia</taxon>
        <taxon>Bacteroidales</taxon>
        <taxon>Odoribacteraceae</taxon>
        <taxon>Odoribacter</taxon>
    </lineage>
</organism>
<dbReference type="InterPro" id="IPR050375">
    <property type="entry name" value="MFS_TsgA-like"/>
</dbReference>
<reference evidence="8" key="2">
    <citation type="submission" date="2021-04" db="EMBL/GenBank/DDBJ databases">
        <authorList>
            <person name="Gilroy R."/>
        </authorList>
    </citation>
    <scope>NUCLEOTIDE SEQUENCE</scope>
    <source>
        <strain evidence="8">23274</strain>
    </source>
</reference>
<feature type="transmembrane region" description="Helical" evidence="6">
    <location>
        <begin position="163"/>
        <end position="183"/>
    </location>
</feature>
<gene>
    <name evidence="8" type="ORF">H9863_05880</name>
</gene>
<feature type="transmembrane region" description="Helical" evidence="6">
    <location>
        <begin position="101"/>
        <end position="122"/>
    </location>
</feature>
<dbReference type="AlphaFoldDB" id="A0A9D1V019"/>